<name>A0A1J1HUX8_9DIPT</name>
<evidence type="ECO:0000313" key="8">
    <source>
        <dbReference type="Proteomes" id="UP000183832"/>
    </source>
</evidence>
<keyword evidence="8" id="KW-1185">Reference proteome</keyword>
<dbReference type="STRING" id="568069.A0A1J1HUX8"/>
<dbReference type="Proteomes" id="UP000183832">
    <property type="component" value="Unassembled WGS sequence"/>
</dbReference>
<accession>A0A1J1HUX8</accession>
<proteinExistence type="predicted"/>
<evidence type="ECO:0000256" key="2">
    <source>
        <dbReference type="ARBA" id="ARBA00022729"/>
    </source>
</evidence>
<dbReference type="AlphaFoldDB" id="A0A1J1HUX8"/>
<evidence type="ECO:0000313" key="7">
    <source>
        <dbReference type="EMBL" id="CRK91880.1"/>
    </source>
</evidence>
<dbReference type="InterPro" id="IPR003591">
    <property type="entry name" value="Leu-rich_rpt_typical-subtyp"/>
</dbReference>
<dbReference type="PANTHER" id="PTHR24366:SF96">
    <property type="entry name" value="LEUCINE RICH REPEAT CONTAINING 53"/>
    <property type="match status" value="1"/>
</dbReference>
<dbReference type="PROSITE" id="PS51450">
    <property type="entry name" value="LRR"/>
    <property type="match status" value="3"/>
</dbReference>
<gene>
    <name evidence="7" type="ORF">CLUMA_CG005500</name>
</gene>
<dbReference type="Pfam" id="PF13855">
    <property type="entry name" value="LRR_8"/>
    <property type="match status" value="1"/>
</dbReference>
<feature type="transmembrane region" description="Helical" evidence="4">
    <location>
        <begin position="435"/>
        <end position="456"/>
    </location>
</feature>
<dbReference type="SMART" id="SM00369">
    <property type="entry name" value="LRR_TYP"/>
    <property type="match status" value="3"/>
</dbReference>
<dbReference type="InterPro" id="IPR001611">
    <property type="entry name" value="Leu-rich_rpt"/>
</dbReference>
<reference evidence="7 8" key="1">
    <citation type="submission" date="2015-04" db="EMBL/GenBank/DDBJ databases">
        <authorList>
            <person name="Syromyatnikov M.Y."/>
            <person name="Popov V.N."/>
        </authorList>
    </citation>
    <scope>NUCLEOTIDE SEQUENCE [LARGE SCALE GENOMIC DNA]</scope>
</reference>
<evidence type="ECO:0000259" key="6">
    <source>
        <dbReference type="SMART" id="SM00082"/>
    </source>
</evidence>
<evidence type="ECO:0000256" key="4">
    <source>
        <dbReference type="SAM" id="Phobius"/>
    </source>
</evidence>
<dbReference type="InterPro" id="IPR032675">
    <property type="entry name" value="LRR_dom_sf"/>
</dbReference>
<dbReference type="SMART" id="SM00082">
    <property type="entry name" value="LRRCT"/>
    <property type="match status" value="1"/>
</dbReference>
<keyword evidence="2 5" id="KW-0732">Signal</keyword>
<dbReference type="OrthoDB" id="1687175at2759"/>
<dbReference type="PRINTS" id="PR00019">
    <property type="entry name" value="LEURICHRPT"/>
</dbReference>
<dbReference type="GO" id="GO:0071944">
    <property type="term" value="C:cell periphery"/>
    <property type="evidence" value="ECO:0007669"/>
    <property type="project" value="UniProtKB-ARBA"/>
</dbReference>
<dbReference type="PANTHER" id="PTHR24366">
    <property type="entry name" value="IG(IMMUNOGLOBULIN) AND LRR(LEUCINE RICH REPEAT) DOMAINS"/>
    <property type="match status" value="1"/>
</dbReference>
<evidence type="ECO:0000256" key="3">
    <source>
        <dbReference type="ARBA" id="ARBA00022737"/>
    </source>
</evidence>
<keyword evidence="3" id="KW-0677">Repeat</keyword>
<keyword evidence="4" id="KW-0472">Membrane</keyword>
<keyword evidence="4" id="KW-1133">Transmembrane helix</keyword>
<evidence type="ECO:0000256" key="1">
    <source>
        <dbReference type="ARBA" id="ARBA00022614"/>
    </source>
</evidence>
<feature type="chain" id="PRO_5012498266" evidence="5">
    <location>
        <begin position="22"/>
        <end position="492"/>
    </location>
</feature>
<feature type="signal peptide" evidence="5">
    <location>
        <begin position="1"/>
        <end position="21"/>
    </location>
</feature>
<keyword evidence="1" id="KW-0433">Leucine-rich repeat</keyword>
<dbReference type="Gene3D" id="3.80.10.10">
    <property type="entry name" value="Ribonuclease Inhibitor"/>
    <property type="match status" value="3"/>
</dbReference>
<sequence length="492" mass="55841">MRVVIWIQVCGILLATNCISADDLPENVIENTEENFFSHLCDFDNSSGLISSENFCNCDVTPSPVIGRPTVVIDCHLSEGVTNLTNDIFKAEKLPINTVTLILSYQNFLEIPIFVGPLLESLDMSNNRIANIKTQNFVYVKSLQKLDLSYNNISEINFEAFDLLTFLFHLDLSNNNLKTLPENTFTPLIALENLILSSNAALGQSLENKIVNFAVTDIYRHFGVSPNVKLLDLERCNITSITLLEGVGLLELKIGFNLITNLTNIILPLNIQKLDVSGNPIRDVSLHILKNLTELVMEDLPYLGSIEGFRLNNFPNIEKLSLEGSKNFSTFPDDTFITTEMLENSTDFNFKKLNLRGCNIRTLDSSLLETFERLDELHLDGNPINCDCNIKWMKNLELKTNLRCKKPSSLQDKLLDDIHEDDLKCSRMTTFMRKVLNSIILIVLLIGCSLAIWCFFRQLKPSSRRTKFQKIGPDSPYQRVTIEPHRAEYSLY</sequence>
<dbReference type="EMBL" id="CVRI01000021">
    <property type="protein sequence ID" value="CRK91880.1"/>
    <property type="molecule type" value="Genomic_DNA"/>
</dbReference>
<dbReference type="SUPFAM" id="SSF52058">
    <property type="entry name" value="L domain-like"/>
    <property type="match status" value="1"/>
</dbReference>
<evidence type="ECO:0000256" key="5">
    <source>
        <dbReference type="SAM" id="SignalP"/>
    </source>
</evidence>
<feature type="domain" description="LRRCT" evidence="6">
    <location>
        <begin position="382"/>
        <end position="426"/>
    </location>
</feature>
<dbReference type="InterPro" id="IPR000483">
    <property type="entry name" value="Cys-rich_flank_reg_C"/>
</dbReference>
<protein>
    <submittedName>
        <fullName evidence="7">CLUMA_CG005500, isoform A</fullName>
    </submittedName>
</protein>
<keyword evidence="4" id="KW-0812">Transmembrane</keyword>
<organism evidence="7 8">
    <name type="scientific">Clunio marinus</name>
    <dbReference type="NCBI Taxonomy" id="568069"/>
    <lineage>
        <taxon>Eukaryota</taxon>
        <taxon>Metazoa</taxon>
        <taxon>Ecdysozoa</taxon>
        <taxon>Arthropoda</taxon>
        <taxon>Hexapoda</taxon>
        <taxon>Insecta</taxon>
        <taxon>Pterygota</taxon>
        <taxon>Neoptera</taxon>
        <taxon>Endopterygota</taxon>
        <taxon>Diptera</taxon>
        <taxon>Nematocera</taxon>
        <taxon>Chironomoidea</taxon>
        <taxon>Chironomidae</taxon>
        <taxon>Clunio</taxon>
    </lineage>
</organism>